<dbReference type="AlphaFoldDB" id="A0A0R3U0T6"/>
<proteinExistence type="predicted"/>
<dbReference type="SUPFAM" id="SSF53335">
    <property type="entry name" value="S-adenosyl-L-methionine-dependent methyltransferases"/>
    <property type="match status" value="1"/>
</dbReference>
<dbReference type="Pfam" id="PF06325">
    <property type="entry name" value="PrmA"/>
    <property type="match status" value="1"/>
</dbReference>
<evidence type="ECO:0000313" key="4">
    <source>
        <dbReference type="WBParaSite" id="HNAJ_0001373501-mRNA-1"/>
    </source>
</evidence>
<dbReference type="OrthoDB" id="7848332at2759"/>
<evidence type="ECO:0000313" key="3">
    <source>
        <dbReference type="Proteomes" id="UP000278807"/>
    </source>
</evidence>
<dbReference type="Proteomes" id="UP000278807">
    <property type="component" value="Unassembled WGS sequence"/>
</dbReference>
<dbReference type="STRING" id="102285.A0A0R3U0T6"/>
<accession>A0A0R3U0T6</accession>
<dbReference type="GO" id="GO:0042054">
    <property type="term" value="F:histone methyltransferase activity"/>
    <property type="evidence" value="ECO:0007669"/>
    <property type="project" value="TreeGrafter"/>
</dbReference>
<dbReference type="PANTHER" id="PTHR11006:SF4">
    <property type="entry name" value="PROTEIN ARGININE N-METHYLTRANSFERASE 7"/>
    <property type="match status" value="1"/>
</dbReference>
<name>A0A0R3U0T6_RODNA</name>
<reference evidence="2 3" key="2">
    <citation type="submission" date="2018-11" db="EMBL/GenBank/DDBJ databases">
        <authorList>
            <consortium name="Pathogen Informatics"/>
        </authorList>
    </citation>
    <scope>NUCLEOTIDE SEQUENCE [LARGE SCALE GENOMIC DNA]</scope>
</reference>
<reference evidence="4" key="1">
    <citation type="submission" date="2017-02" db="UniProtKB">
        <authorList>
            <consortium name="WormBaseParasite"/>
        </authorList>
    </citation>
    <scope>IDENTIFICATION</scope>
</reference>
<evidence type="ECO:0000313" key="2">
    <source>
        <dbReference type="EMBL" id="VDO16801.1"/>
    </source>
</evidence>
<protein>
    <submittedName>
        <fullName evidence="4">MTS domain-containing protein</fullName>
    </submittedName>
</protein>
<organism evidence="4">
    <name type="scientific">Rodentolepis nana</name>
    <name type="common">Dwarf tapeworm</name>
    <name type="synonym">Hymenolepis nana</name>
    <dbReference type="NCBI Taxonomy" id="102285"/>
    <lineage>
        <taxon>Eukaryota</taxon>
        <taxon>Metazoa</taxon>
        <taxon>Spiralia</taxon>
        <taxon>Lophotrochozoa</taxon>
        <taxon>Platyhelminthes</taxon>
        <taxon>Cestoda</taxon>
        <taxon>Eucestoda</taxon>
        <taxon>Cyclophyllidea</taxon>
        <taxon>Hymenolepididae</taxon>
        <taxon>Rodentolepis</taxon>
    </lineage>
</organism>
<evidence type="ECO:0000256" key="1">
    <source>
        <dbReference type="ARBA" id="ARBA00022691"/>
    </source>
</evidence>
<dbReference type="InterPro" id="IPR025799">
    <property type="entry name" value="Arg_MeTrfase"/>
</dbReference>
<keyword evidence="3" id="KW-1185">Reference proteome</keyword>
<keyword evidence="1" id="KW-0949">S-adenosyl-L-methionine</keyword>
<dbReference type="Gene3D" id="3.40.50.150">
    <property type="entry name" value="Vaccinia Virus protein VP39"/>
    <property type="match status" value="1"/>
</dbReference>
<dbReference type="CDD" id="cd02440">
    <property type="entry name" value="AdoMet_MTases"/>
    <property type="match status" value="1"/>
</dbReference>
<dbReference type="PANTHER" id="PTHR11006">
    <property type="entry name" value="PROTEIN ARGININE N-METHYLTRANSFERASE"/>
    <property type="match status" value="1"/>
</dbReference>
<sequence>MESLTVLNDCFHTSPSGGFKGHGAIRRAQFLTRKTKNLITFNNLFLFGRLALFRAKPRLIGGVLLDVGCGTGILSIFGAKAGASHVYAIDATSNLCELAREIIAENDLSSRITGEYSFTIATTIAVHDNT</sequence>
<dbReference type="InterPro" id="IPR029063">
    <property type="entry name" value="SAM-dependent_MTases_sf"/>
</dbReference>
<dbReference type="GO" id="GO:0016274">
    <property type="term" value="F:protein-arginine N-methyltransferase activity"/>
    <property type="evidence" value="ECO:0007669"/>
    <property type="project" value="InterPro"/>
</dbReference>
<dbReference type="WBParaSite" id="HNAJ_0001373501-mRNA-1">
    <property type="protein sequence ID" value="HNAJ_0001373501-mRNA-1"/>
    <property type="gene ID" value="HNAJ_0001373501"/>
</dbReference>
<dbReference type="EMBL" id="UZAE01015931">
    <property type="protein sequence ID" value="VDO16801.1"/>
    <property type="molecule type" value="Genomic_DNA"/>
</dbReference>
<gene>
    <name evidence="2" type="ORF">HNAJ_LOCUS13709</name>
</gene>